<dbReference type="PANTHER" id="PTHR30419:SF8">
    <property type="entry name" value="NITROGEN ASSIMILATION TRANSCRIPTIONAL ACTIVATOR-RELATED"/>
    <property type="match status" value="1"/>
</dbReference>
<evidence type="ECO:0000313" key="7">
    <source>
        <dbReference type="Proteomes" id="UP000244932"/>
    </source>
</evidence>
<keyword evidence="4" id="KW-0804">Transcription</keyword>
<name>A0A2R8A7S8_9RHOB</name>
<reference evidence="6 7" key="1">
    <citation type="submission" date="2018-03" db="EMBL/GenBank/DDBJ databases">
        <authorList>
            <person name="Keele B.F."/>
        </authorList>
    </citation>
    <scope>NUCLEOTIDE SEQUENCE [LARGE SCALE GENOMIC DNA]</scope>
    <source>
        <strain evidence="6 7">CeCT 8812</strain>
    </source>
</reference>
<dbReference type="PANTHER" id="PTHR30419">
    <property type="entry name" value="HTH-TYPE TRANSCRIPTIONAL REGULATOR YBHD"/>
    <property type="match status" value="1"/>
</dbReference>
<keyword evidence="3" id="KW-0238">DNA-binding</keyword>
<dbReference type="SUPFAM" id="SSF46785">
    <property type="entry name" value="Winged helix' DNA-binding domain"/>
    <property type="match status" value="1"/>
</dbReference>
<dbReference type="AlphaFoldDB" id="A0A2R8A7S8"/>
<dbReference type="EMBL" id="OMKW01000001">
    <property type="protein sequence ID" value="SPF28272.1"/>
    <property type="molecule type" value="Genomic_DNA"/>
</dbReference>
<dbReference type="InterPro" id="IPR036390">
    <property type="entry name" value="WH_DNA-bd_sf"/>
</dbReference>
<feature type="domain" description="HTH lysR-type" evidence="5">
    <location>
        <begin position="1"/>
        <end position="59"/>
    </location>
</feature>
<dbReference type="InterPro" id="IPR036388">
    <property type="entry name" value="WH-like_DNA-bd_sf"/>
</dbReference>
<evidence type="ECO:0000256" key="4">
    <source>
        <dbReference type="ARBA" id="ARBA00023163"/>
    </source>
</evidence>
<dbReference type="GO" id="GO:0003700">
    <property type="term" value="F:DNA-binding transcription factor activity"/>
    <property type="evidence" value="ECO:0007669"/>
    <property type="project" value="InterPro"/>
</dbReference>
<keyword evidence="2" id="KW-0805">Transcription regulation</keyword>
<keyword evidence="7" id="KW-1185">Reference proteome</keyword>
<dbReference type="Gene3D" id="3.40.190.10">
    <property type="entry name" value="Periplasmic binding protein-like II"/>
    <property type="match status" value="2"/>
</dbReference>
<dbReference type="PROSITE" id="PS50931">
    <property type="entry name" value="HTH_LYSR"/>
    <property type="match status" value="1"/>
</dbReference>
<sequence length="286" mass="30779">MRHLRIYRAIVMVAKAGSIRAAAEHLAVSPSALNRAIQGFEAELGIEIFERLPSGVRLSVVGELIYGPITDHLAQIDDFKLSLAEMQGGGAGQFSIAVSQDVQHSILAPALEHFRDAMPHVSLTVEQYQGPASLLDRRNDVAVVSTPEIVDGLAVACAATYPVTARLHPDHENCGGHLHWGDVETLSIALPPPATGVHMAVEGALRKHRVAARHLTSCPDGLLPPRLNPVAEVQFGLGQAGSNVGTEQLRISPVQVSVLYRASARPTTLTQRFVTLIQRQFDEDSL</sequence>
<organism evidence="6 7">
    <name type="scientific">Pontivivens insulae</name>
    <dbReference type="NCBI Taxonomy" id="1639689"/>
    <lineage>
        <taxon>Bacteria</taxon>
        <taxon>Pseudomonadati</taxon>
        <taxon>Pseudomonadota</taxon>
        <taxon>Alphaproteobacteria</taxon>
        <taxon>Rhodobacterales</taxon>
        <taxon>Paracoccaceae</taxon>
        <taxon>Pontivivens</taxon>
    </lineage>
</organism>
<dbReference type="GO" id="GO:0003677">
    <property type="term" value="F:DNA binding"/>
    <property type="evidence" value="ECO:0007669"/>
    <property type="project" value="UniProtKB-KW"/>
</dbReference>
<evidence type="ECO:0000313" key="6">
    <source>
        <dbReference type="EMBL" id="SPF28272.1"/>
    </source>
</evidence>
<evidence type="ECO:0000256" key="1">
    <source>
        <dbReference type="ARBA" id="ARBA00009437"/>
    </source>
</evidence>
<evidence type="ECO:0000256" key="3">
    <source>
        <dbReference type="ARBA" id="ARBA00023125"/>
    </source>
</evidence>
<dbReference type="InterPro" id="IPR050950">
    <property type="entry name" value="HTH-type_LysR_regulators"/>
</dbReference>
<evidence type="ECO:0000256" key="2">
    <source>
        <dbReference type="ARBA" id="ARBA00023015"/>
    </source>
</evidence>
<comment type="similarity">
    <text evidence="1">Belongs to the LysR transcriptional regulatory family.</text>
</comment>
<protein>
    <submittedName>
        <fullName evidence="6">HTH-type transcriptional regulator GltC</fullName>
    </submittedName>
</protein>
<dbReference type="Pfam" id="PF03466">
    <property type="entry name" value="LysR_substrate"/>
    <property type="match status" value="1"/>
</dbReference>
<dbReference type="Pfam" id="PF00126">
    <property type="entry name" value="HTH_1"/>
    <property type="match status" value="1"/>
</dbReference>
<proteinExistence type="inferred from homology"/>
<accession>A0A2R8A7S8</accession>
<dbReference type="InterPro" id="IPR000847">
    <property type="entry name" value="LysR_HTH_N"/>
</dbReference>
<dbReference type="RefSeq" id="WP_108780992.1">
    <property type="nucleotide sequence ID" value="NZ_QRDO01000002.1"/>
</dbReference>
<dbReference type="Gene3D" id="1.10.10.10">
    <property type="entry name" value="Winged helix-like DNA-binding domain superfamily/Winged helix DNA-binding domain"/>
    <property type="match status" value="1"/>
</dbReference>
<dbReference type="OrthoDB" id="5297263at2"/>
<dbReference type="Proteomes" id="UP000244932">
    <property type="component" value="Unassembled WGS sequence"/>
</dbReference>
<gene>
    <name evidence="6" type="primary">gltC_1</name>
    <name evidence="6" type="ORF">POI8812_00570</name>
</gene>
<evidence type="ECO:0000259" key="5">
    <source>
        <dbReference type="PROSITE" id="PS50931"/>
    </source>
</evidence>
<dbReference type="SUPFAM" id="SSF53850">
    <property type="entry name" value="Periplasmic binding protein-like II"/>
    <property type="match status" value="1"/>
</dbReference>
<dbReference type="InterPro" id="IPR005119">
    <property type="entry name" value="LysR_subst-bd"/>
</dbReference>
<dbReference type="GO" id="GO:0005829">
    <property type="term" value="C:cytosol"/>
    <property type="evidence" value="ECO:0007669"/>
    <property type="project" value="TreeGrafter"/>
</dbReference>